<feature type="non-terminal residue" evidence="2">
    <location>
        <position position="342"/>
    </location>
</feature>
<feature type="domain" description="4Fe-4S ferredoxin-type" evidence="1">
    <location>
        <begin position="254"/>
        <end position="286"/>
    </location>
</feature>
<feature type="domain" description="4Fe-4S ferredoxin-type" evidence="1">
    <location>
        <begin position="299"/>
        <end position="328"/>
    </location>
</feature>
<dbReference type="Gene3D" id="3.30.70.20">
    <property type="match status" value="1"/>
</dbReference>
<sequence>MGRRKLGLEVNRPGRTLGDPDISIPVAQDLLKVKGVPIRDPEVSYYSREFPLESFSLTESASAAWAEKEREKVSPEISKLYSDYQKKILPWVDKLADISKRSPSLSSDGTDISNAVRAKARELGYGEVGFVRFDKRYIYSSRRPHVRQDLPSAICLAVEQDYVRTQEIPGITAEEAQGDAYLKQAELSVKLAEYLLQSGYSAQISGPVWHFGPVIPMFVQAGLGQLGVNGQLLSPHFGSRARLQVLITDAPLSYDAPVDYGIYKLCETCQICFMRCPGKAIQAQRVWFRGVEKNKLISRRCRPVMTRFSGCGICIKVCPVQKYGMAPVMEHYLETGEILGKG</sequence>
<reference evidence="2" key="1">
    <citation type="submission" date="2018-05" db="EMBL/GenBank/DDBJ databases">
        <authorList>
            <person name="Lanie J.A."/>
            <person name="Ng W.-L."/>
            <person name="Kazmierczak K.M."/>
            <person name="Andrzejewski T.M."/>
            <person name="Davidsen T.M."/>
            <person name="Wayne K.J."/>
            <person name="Tettelin H."/>
            <person name="Glass J.I."/>
            <person name="Rusch D."/>
            <person name="Podicherti R."/>
            <person name="Tsui H.-C.T."/>
            <person name="Winkler M.E."/>
        </authorList>
    </citation>
    <scope>NUCLEOTIDE SEQUENCE</scope>
</reference>
<proteinExistence type="predicted"/>
<dbReference type="PANTHER" id="PTHR42827">
    <property type="entry name" value="IRON-SULFUR CLUSTER-BINDING PROTEIN-RELATED"/>
    <property type="match status" value="1"/>
</dbReference>
<dbReference type="PROSITE" id="PS00198">
    <property type="entry name" value="4FE4S_FER_1"/>
    <property type="match status" value="1"/>
</dbReference>
<dbReference type="AlphaFoldDB" id="A0A382E8H9"/>
<dbReference type="InterPro" id="IPR017896">
    <property type="entry name" value="4Fe4S_Fe-S-bd"/>
</dbReference>
<evidence type="ECO:0000313" key="2">
    <source>
        <dbReference type="EMBL" id="SVB46291.1"/>
    </source>
</evidence>
<dbReference type="PROSITE" id="PS51379">
    <property type="entry name" value="4FE4S_FER_2"/>
    <property type="match status" value="2"/>
</dbReference>
<dbReference type="PANTHER" id="PTHR42827:SF1">
    <property type="entry name" value="IRON-SULFUR CLUSTER-BINDING PROTEIN"/>
    <property type="match status" value="1"/>
</dbReference>
<name>A0A382E8H9_9ZZZZ</name>
<gene>
    <name evidence="2" type="ORF">METZ01_LOCUS199145</name>
</gene>
<dbReference type="InterPro" id="IPR017900">
    <property type="entry name" value="4Fe4S_Fe_S_CS"/>
</dbReference>
<organism evidence="2">
    <name type="scientific">marine metagenome</name>
    <dbReference type="NCBI Taxonomy" id="408172"/>
    <lineage>
        <taxon>unclassified sequences</taxon>
        <taxon>metagenomes</taxon>
        <taxon>ecological metagenomes</taxon>
    </lineage>
</organism>
<accession>A0A382E8H9</accession>
<protein>
    <recommendedName>
        <fullName evidence="1">4Fe-4S ferredoxin-type domain-containing protein</fullName>
    </recommendedName>
</protein>
<dbReference type="SUPFAM" id="SSF54862">
    <property type="entry name" value="4Fe-4S ferredoxins"/>
    <property type="match status" value="1"/>
</dbReference>
<dbReference type="EMBL" id="UINC01042956">
    <property type="protein sequence ID" value="SVB46291.1"/>
    <property type="molecule type" value="Genomic_DNA"/>
</dbReference>
<evidence type="ECO:0000259" key="1">
    <source>
        <dbReference type="PROSITE" id="PS51379"/>
    </source>
</evidence>